<name>A0A5B7CK91_PORTR</name>
<sequence>MAVSSFAYKSWLQAKMMPVLSLQCLVDTDWLNLKCHRDAAFRLSWDTSLLFCCELLSSHSDER</sequence>
<proteinExistence type="predicted"/>
<gene>
    <name evidence="1" type="ORF">E2C01_002312</name>
</gene>
<dbReference type="EMBL" id="VSRR010000080">
    <property type="protein sequence ID" value="MPC09695.1"/>
    <property type="molecule type" value="Genomic_DNA"/>
</dbReference>
<comment type="caution">
    <text evidence="1">The sequence shown here is derived from an EMBL/GenBank/DDBJ whole genome shotgun (WGS) entry which is preliminary data.</text>
</comment>
<reference evidence="1 2" key="1">
    <citation type="submission" date="2019-05" db="EMBL/GenBank/DDBJ databases">
        <title>Another draft genome of Portunus trituberculatus and its Hox gene families provides insights of decapod evolution.</title>
        <authorList>
            <person name="Jeong J.-H."/>
            <person name="Song I."/>
            <person name="Kim S."/>
            <person name="Choi T."/>
            <person name="Kim D."/>
            <person name="Ryu S."/>
            <person name="Kim W."/>
        </authorList>
    </citation>
    <scope>NUCLEOTIDE SEQUENCE [LARGE SCALE GENOMIC DNA]</scope>
    <source>
        <tissue evidence="1">Muscle</tissue>
    </source>
</reference>
<keyword evidence="2" id="KW-1185">Reference proteome</keyword>
<dbReference type="Proteomes" id="UP000324222">
    <property type="component" value="Unassembled WGS sequence"/>
</dbReference>
<organism evidence="1 2">
    <name type="scientific">Portunus trituberculatus</name>
    <name type="common">Swimming crab</name>
    <name type="synonym">Neptunus trituberculatus</name>
    <dbReference type="NCBI Taxonomy" id="210409"/>
    <lineage>
        <taxon>Eukaryota</taxon>
        <taxon>Metazoa</taxon>
        <taxon>Ecdysozoa</taxon>
        <taxon>Arthropoda</taxon>
        <taxon>Crustacea</taxon>
        <taxon>Multicrustacea</taxon>
        <taxon>Malacostraca</taxon>
        <taxon>Eumalacostraca</taxon>
        <taxon>Eucarida</taxon>
        <taxon>Decapoda</taxon>
        <taxon>Pleocyemata</taxon>
        <taxon>Brachyura</taxon>
        <taxon>Eubrachyura</taxon>
        <taxon>Portunoidea</taxon>
        <taxon>Portunidae</taxon>
        <taxon>Portuninae</taxon>
        <taxon>Portunus</taxon>
    </lineage>
</organism>
<evidence type="ECO:0000313" key="2">
    <source>
        <dbReference type="Proteomes" id="UP000324222"/>
    </source>
</evidence>
<dbReference type="AlphaFoldDB" id="A0A5B7CK91"/>
<accession>A0A5B7CK91</accession>
<protein>
    <submittedName>
        <fullName evidence="1">Uncharacterized protein</fullName>
    </submittedName>
</protein>
<evidence type="ECO:0000313" key="1">
    <source>
        <dbReference type="EMBL" id="MPC09695.1"/>
    </source>
</evidence>